<sequence>MKIINMWQKIVGLLSVFIVFLAFSGTLLAQESPVLEAAKDPCNDSLYLRLKDAPPVSLTESERAYVKQKRKECEEYRYGKIEKPNALPEKEEAQELEESLSELKADEEKPGVEQESFLSARNIGIFSVVIGAVTGLIIAIGNVTEAPF</sequence>
<keyword evidence="4" id="KW-1185">Reference proteome</keyword>
<dbReference type="HOGENOM" id="CLU_1755590_0_0_10"/>
<dbReference type="RefSeq" id="WP_012500322.1">
    <property type="nucleotide sequence ID" value="NC_011026.1"/>
</dbReference>
<gene>
    <name evidence="3" type="ordered locus">Ctha_1781</name>
</gene>
<organism evidence="3 4">
    <name type="scientific">Chloroherpeton thalassium (strain ATCC 35110 / GB-78)</name>
    <dbReference type="NCBI Taxonomy" id="517418"/>
    <lineage>
        <taxon>Bacteria</taxon>
        <taxon>Pseudomonadati</taxon>
        <taxon>Chlorobiota</taxon>
        <taxon>Chlorobiia</taxon>
        <taxon>Chlorobiales</taxon>
        <taxon>Chloroherpetonaceae</taxon>
        <taxon>Chloroherpeton</taxon>
    </lineage>
</organism>
<dbReference type="STRING" id="517418.Ctha_1781"/>
<proteinExistence type="predicted"/>
<protein>
    <submittedName>
        <fullName evidence="3">Uncharacterized protein</fullName>
    </submittedName>
</protein>
<dbReference type="AlphaFoldDB" id="B3QTP0"/>
<accession>B3QTP0</accession>
<keyword evidence="2" id="KW-1133">Transmembrane helix</keyword>
<evidence type="ECO:0000313" key="4">
    <source>
        <dbReference type="Proteomes" id="UP000001208"/>
    </source>
</evidence>
<feature type="region of interest" description="Disordered" evidence="1">
    <location>
        <begin position="87"/>
        <end position="108"/>
    </location>
</feature>
<feature type="transmembrane region" description="Helical" evidence="2">
    <location>
        <begin position="123"/>
        <end position="143"/>
    </location>
</feature>
<dbReference type="KEGG" id="cts:Ctha_1781"/>
<dbReference type="eggNOG" id="ENOG502ZVS4">
    <property type="taxonomic scope" value="Bacteria"/>
</dbReference>
<keyword evidence="2" id="KW-0812">Transmembrane</keyword>
<evidence type="ECO:0000256" key="1">
    <source>
        <dbReference type="SAM" id="MobiDB-lite"/>
    </source>
</evidence>
<evidence type="ECO:0000256" key="2">
    <source>
        <dbReference type="SAM" id="Phobius"/>
    </source>
</evidence>
<dbReference type="EMBL" id="CP001100">
    <property type="protein sequence ID" value="ACF14238.1"/>
    <property type="molecule type" value="Genomic_DNA"/>
</dbReference>
<dbReference type="Proteomes" id="UP000001208">
    <property type="component" value="Chromosome"/>
</dbReference>
<keyword evidence="2" id="KW-0472">Membrane</keyword>
<reference evidence="3 4" key="1">
    <citation type="submission" date="2008-06" db="EMBL/GenBank/DDBJ databases">
        <title>Complete sequence of Chloroherpeton thalassium ATCC 35110.</title>
        <authorList>
            <consortium name="US DOE Joint Genome Institute"/>
            <person name="Lucas S."/>
            <person name="Copeland A."/>
            <person name="Lapidus A."/>
            <person name="Glavina del Rio T."/>
            <person name="Dalin E."/>
            <person name="Tice H."/>
            <person name="Bruce D."/>
            <person name="Goodwin L."/>
            <person name="Pitluck S."/>
            <person name="Schmutz J."/>
            <person name="Larimer F."/>
            <person name="Land M."/>
            <person name="Hauser L."/>
            <person name="Kyrpides N."/>
            <person name="Mikhailova N."/>
            <person name="Liu Z."/>
            <person name="Li T."/>
            <person name="Zhao F."/>
            <person name="Overmann J."/>
            <person name="Bryant D.A."/>
            <person name="Richardson P."/>
        </authorList>
    </citation>
    <scope>NUCLEOTIDE SEQUENCE [LARGE SCALE GENOMIC DNA]</scope>
    <source>
        <strain evidence="4">ATCC 35110 / GB-78</strain>
    </source>
</reference>
<evidence type="ECO:0000313" key="3">
    <source>
        <dbReference type="EMBL" id="ACF14238.1"/>
    </source>
</evidence>
<name>B3QTP0_CHLT3</name>